<dbReference type="PANTHER" id="PTHR10972">
    <property type="entry name" value="OXYSTEROL-BINDING PROTEIN-RELATED"/>
    <property type="match status" value="1"/>
</dbReference>
<dbReference type="STRING" id="542762.A0A4S4ELN9"/>
<evidence type="ECO:0000259" key="6">
    <source>
        <dbReference type="PROSITE" id="PS50003"/>
    </source>
</evidence>
<evidence type="ECO:0000256" key="5">
    <source>
        <dbReference type="SAM" id="MobiDB-lite"/>
    </source>
</evidence>
<dbReference type="SMART" id="SM00233">
    <property type="entry name" value="PH"/>
    <property type="match status" value="1"/>
</dbReference>
<keyword evidence="2" id="KW-0813">Transport</keyword>
<dbReference type="PROSITE" id="PS50003">
    <property type="entry name" value="PH_DOMAIN"/>
    <property type="match status" value="1"/>
</dbReference>
<evidence type="ECO:0000313" key="7">
    <source>
        <dbReference type="EMBL" id="THG17035.1"/>
    </source>
</evidence>
<keyword evidence="4" id="KW-0446">Lipid-binding</keyword>
<feature type="domain" description="PH" evidence="6">
    <location>
        <begin position="31"/>
        <end position="164"/>
    </location>
</feature>
<dbReference type="PANTHER" id="PTHR10972:SF96">
    <property type="entry name" value="OXYSTEROL-BINDING PROTEIN-RELATED PROTEIN 1A-RELATED"/>
    <property type="match status" value="1"/>
</dbReference>
<evidence type="ECO:0000256" key="3">
    <source>
        <dbReference type="ARBA" id="ARBA00023055"/>
    </source>
</evidence>
<comment type="caution">
    <text evidence="7">The sequence shown here is derived from an EMBL/GenBank/DDBJ whole genome shotgun (WGS) entry which is preliminary data.</text>
</comment>
<protein>
    <recommendedName>
        <fullName evidence="6">PH domain-containing protein</fullName>
    </recommendedName>
</protein>
<dbReference type="CDD" id="cd13294">
    <property type="entry name" value="PH_ORP_plant"/>
    <property type="match status" value="1"/>
</dbReference>
<comment type="function">
    <text evidence="1">May be involved in the transport of sterols.</text>
</comment>
<proteinExistence type="predicted"/>
<name>A0A4S4ELN9_CAMSN</name>
<sequence>MNFPDPGAMMKEAAQLLCGEEREAKMNESVGDRISGILYKWVNLGKRWRRRWFVLEDGVLSYYKIHGHHKIDLNLETDKRSTVLGEDSLRLISPRHNHNIIINGTSQLRPKPVGQVHLKVSSIRESRSDDKRFLIFTGSKRLHLRAETREDRVAWIDALQAIKDLFPRVSNSELMAPVDNVVVSTEKLRQLLLEEGVSEAAIQDSEQIMRNEFAALQNQLMLLKEKHWLLLDSLRQLEVHVMISRKNLANRIRNSSSVSSAQNHVHPSSSEILQINSPSASSAQNCVHPSASETPPN</sequence>
<keyword evidence="3" id="KW-0445">Lipid transport</keyword>
<dbReference type="Gene3D" id="2.30.29.30">
    <property type="entry name" value="Pleckstrin-homology domain (PH domain)/Phosphotyrosine-binding domain (PTB)"/>
    <property type="match status" value="1"/>
</dbReference>
<dbReference type="EMBL" id="SDRB02003715">
    <property type="protein sequence ID" value="THG17035.1"/>
    <property type="molecule type" value="Genomic_DNA"/>
</dbReference>
<dbReference type="InterPro" id="IPR000648">
    <property type="entry name" value="Oxysterol-bd"/>
</dbReference>
<dbReference type="InterPro" id="IPR001849">
    <property type="entry name" value="PH_domain"/>
</dbReference>
<reference evidence="7 8" key="1">
    <citation type="journal article" date="2018" name="Proc. Natl. Acad. Sci. U.S.A.">
        <title>Draft genome sequence of Camellia sinensis var. sinensis provides insights into the evolution of the tea genome and tea quality.</title>
        <authorList>
            <person name="Wei C."/>
            <person name="Yang H."/>
            <person name="Wang S."/>
            <person name="Zhao J."/>
            <person name="Liu C."/>
            <person name="Gao L."/>
            <person name="Xia E."/>
            <person name="Lu Y."/>
            <person name="Tai Y."/>
            <person name="She G."/>
            <person name="Sun J."/>
            <person name="Cao H."/>
            <person name="Tong W."/>
            <person name="Gao Q."/>
            <person name="Li Y."/>
            <person name="Deng W."/>
            <person name="Jiang X."/>
            <person name="Wang W."/>
            <person name="Chen Q."/>
            <person name="Zhang S."/>
            <person name="Li H."/>
            <person name="Wu J."/>
            <person name="Wang P."/>
            <person name="Li P."/>
            <person name="Shi C."/>
            <person name="Zheng F."/>
            <person name="Jian J."/>
            <person name="Huang B."/>
            <person name="Shan D."/>
            <person name="Shi M."/>
            <person name="Fang C."/>
            <person name="Yue Y."/>
            <person name="Li F."/>
            <person name="Li D."/>
            <person name="Wei S."/>
            <person name="Han B."/>
            <person name="Jiang C."/>
            <person name="Yin Y."/>
            <person name="Xia T."/>
            <person name="Zhang Z."/>
            <person name="Bennetzen J.L."/>
            <person name="Zhao S."/>
            <person name="Wan X."/>
        </authorList>
    </citation>
    <scope>NUCLEOTIDE SEQUENCE [LARGE SCALE GENOMIC DNA]</scope>
    <source>
        <strain evidence="8">cv. Shuchazao</strain>
        <tissue evidence="7">Leaf</tissue>
    </source>
</reference>
<dbReference type="GO" id="GO:0005829">
    <property type="term" value="C:cytosol"/>
    <property type="evidence" value="ECO:0007669"/>
    <property type="project" value="TreeGrafter"/>
</dbReference>
<dbReference type="GO" id="GO:0016020">
    <property type="term" value="C:membrane"/>
    <property type="evidence" value="ECO:0007669"/>
    <property type="project" value="TreeGrafter"/>
</dbReference>
<gene>
    <name evidence="7" type="ORF">TEA_026105</name>
</gene>
<organism evidence="7 8">
    <name type="scientific">Camellia sinensis var. sinensis</name>
    <name type="common">China tea</name>
    <dbReference type="NCBI Taxonomy" id="542762"/>
    <lineage>
        <taxon>Eukaryota</taxon>
        <taxon>Viridiplantae</taxon>
        <taxon>Streptophyta</taxon>
        <taxon>Embryophyta</taxon>
        <taxon>Tracheophyta</taxon>
        <taxon>Spermatophyta</taxon>
        <taxon>Magnoliopsida</taxon>
        <taxon>eudicotyledons</taxon>
        <taxon>Gunneridae</taxon>
        <taxon>Pentapetalae</taxon>
        <taxon>asterids</taxon>
        <taxon>Ericales</taxon>
        <taxon>Theaceae</taxon>
        <taxon>Camellia</taxon>
    </lineage>
</organism>
<evidence type="ECO:0000256" key="4">
    <source>
        <dbReference type="ARBA" id="ARBA00023121"/>
    </source>
</evidence>
<accession>A0A4S4ELN9</accession>
<dbReference type="InterPro" id="IPR011993">
    <property type="entry name" value="PH-like_dom_sf"/>
</dbReference>
<dbReference type="GO" id="GO:0006869">
    <property type="term" value="P:lipid transport"/>
    <property type="evidence" value="ECO:0007669"/>
    <property type="project" value="UniProtKB-KW"/>
</dbReference>
<feature type="region of interest" description="Disordered" evidence="5">
    <location>
        <begin position="276"/>
        <end position="297"/>
    </location>
</feature>
<evidence type="ECO:0000256" key="1">
    <source>
        <dbReference type="ARBA" id="ARBA00003361"/>
    </source>
</evidence>
<evidence type="ECO:0000256" key="2">
    <source>
        <dbReference type="ARBA" id="ARBA00022448"/>
    </source>
</evidence>
<dbReference type="Pfam" id="PF15413">
    <property type="entry name" value="PH_11"/>
    <property type="match status" value="1"/>
</dbReference>
<evidence type="ECO:0000313" key="8">
    <source>
        <dbReference type="Proteomes" id="UP000306102"/>
    </source>
</evidence>
<dbReference type="AlphaFoldDB" id="A0A4S4ELN9"/>
<dbReference type="Proteomes" id="UP000306102">
    <property type="component" value="Unassembled WGS sequence"/>
</dbReference>
<keyword evidence="8" id="KW-1185">Reference proteome</keyword>
<dbReference type="GO" id="GO:0032934">
    <property type="term" value="F:sterol binding"/>
    <property type="evidence" value="ECO:0007669"/>
    <property type="project" value="TreeGrafter"/>
</dbReference>
<dbReference type="SUPFAM" id="SSF50729">
    <property type="entry name" value="PH domain-like"/>
    <property type="match status" value="1"/>
</dbReference>